<proteinExistence type="predicted"/>
<accession>A0A6L2P674</accession>
<dbReference type="AlphaFoldDB" id="A0A6L2P674"/>
<sequence length="206" mass="23544">MCALLHLIIKVLRIKEPKYATLLKEVHLKTVQAQICSKASVYALWKQSHKKIKNKVQDQAEMQIAQKEEAGIQLTFEEFDFMAAVDRSAEVHLSKNCYDNDIFNMFTQDEQYTELLEPIPEPHQVLQNDSNIIYEVFSVEQGGGTVEQHPTNVEETRALYDSLYNNLAIEFEKVKISLGFCIGCCMKFVLNEGCRTKLLLGCGCCR</sequence>
<reference evidence="1" key="1">
    <citation type="journal article" date="2019" name="Sci. Rep.">
        <title>Draft genome of Tanacetum cinerariifolium, the natural source of mosquito coil.</title>
        <authorList>
            <person name="Yamashiro T."/>
            <person name="Shiraishi A."/>
            <person name="Satake H."/>
            <person name="Nakayama K."/>
        </authorList>
    </citation>
    <scope>NUCLEOTIDE SEQUENCE</scope>
</reference>
<dbReference type="EMBL" id="BKCJ010010655">
    <property type="protein sequence ID" value="GEU92555.1"/>
    <property type="molecule type" value="Genomic_DNA"/>
</dbReference>
<gene>
    <name evidence="1" type="ORF">Tci_064533</name>
</gene>
<organism evidence="1">
    <name type="scientific">Tanacetum cinerariifolium</name>
    <name type="common">Dalmatian daisy</name>
    <name type="synonym">Chrysanthemum cinerariifolium</name>
    <dbReference type="NCBI Taxonomy" id="118510"/>
    <lineage>
        <taxon>Eukaryota</taxon>
        <taxon>Viridiplantae</taxon>
        <taxon>Streptophyta</taxon>
        <taxon>Embryophyta</taxon>
        <taxon>Tracheophyta</taxon>
        <taxon>Spermatophyta</taxon>
        <taxon>Magnoliopsida</taxon>
        <taxon>eudicotyledons</taxon>
        <taxon>Gunneridae</taxon>
        <taxon>Pentapetalae</taxon>
        <taxon>asterids</taxon>
        <taxon>campanulids</taxon>
        <taxon>Asterales</taxon>
        <taxon>Asteraceae</taxon>
        <taxon>Asteroideae</taxon>
        <taxon>Anthemideae</taxon>
        <taxon>Anthemidinae</taxon>
        <taxon>Tanacetum</taxon>
    </lineage>
</organism>
<name>A0A6L2P674_TANCI</name>
<comment type="caution">
    <text evidence="1">The sequence shown here is derived from an EMBL/GenBank/DDBJ whole genome shotgun (WGS) entry which is preliminary data.</text>
</comment>
<protein>
    <submittedName>
        <fullName evidence="1">Uncharacterized protein</fullName>
    </submittedName>
</protein>
<evidence type="ECO:0000313" key="1">
    <source>
        <dbReference type="EMBL" id="GEU92555.1"/>
    </source>
</evidence>